<evidence type="ECO:0000259" key="1">
    <source>
        <dbReference type="PROSITE" id="PS50181"/>
    </source>
</evidence>
<dbReference type="InterPro" id="IPR001810">
    <property type="entry name" value="F-box_dom"/>
</dbReference>
<dbReference type="Pfam" id="PF12937">
    <property type="entry name" value="F-box-like"/>
    <property type="match status" value="1"/>
</dbReference>
<accession>A0AA43TV62</accession>
<keyword evidence="3" id="KW-1185">Reference proteome</keyword>
<dbReference type="AlphaFoldDB" id="A0AA43TV62"/>
<dbReference type="PROSITE" id="PS50181">
    <property type="entry name" value="FBOX"/>
    <property type="match status" value="1"/>
</dbReference>
<name>A0AA43TV62_9LECA</name>
<dbReference type="Proteomes" id="UP001161017">
    <property type="component" value="Unassembled WGS sequence"/>
</dbReference>
<reference evidence="2" key="1">
    <citation type="journal article" date="2023" name="Genome Biol. Evol.">
        <title>First Whole Genome Sequence and Flow Cytometry Genome Size Data for the Lichen-Forming Fungus Ramalina farinacea (Ascomycota).</title>
        <authorList>
            <person name="Llewellyn T."/>
            <person name="Mian S."/>
            <person name="Hill R."/>
            <person name="Leitch I.J."/>
            <person name="Gaya E."/>
        </authorList>
    </citation>
    <scope>NUCLEOTIDE SEQUENCE</scope>
    <source>
        <strain evidence="2">LIQ254RAFAR</strain>
    </source>
</reference>
<protein>
    <recommendedName>
        <fullName evidence="1">F-box domain-containing protein</fullName>
    </recommendedName>
</protein>
<dbReference type="EMBL" id="JAPUFD010000009">
    <property type="protein sequence ID" value="MDI1489243.1"/>
    <property type="molecule type" value="Genomic_DNA"/>
</dbReference>
<feature type="domain" description="F-box" evidence="1">
    <location>
        <begin position="1"/>
        <end position="48"/>
    </location>
</feature>
<proteinExistence type="predicted"/>
<dbReference type="SMART" id="SM00256">
    <property type="entry name" value="FBOX"/>
    <property type="match status" value="1"/>
</dbReference>
<gene>
    <name evidence="2" type="ORF">OHK93_008521</name>
</gene>
<sequence>MALSSLPNEITVQILQSCNSISDVLALAATCRHLRTVLHSPSNRLTTLYEVAEAQFGPLEEAIRVLTYNDSQPAHVVRPTPPRSLPLLEQILELGHVANTWADMYPMKKWRKEGSVLRRLLTPMERRHLRRACYRIALYSLAYHTQDYPTTTRRSPAIIRERAALIRPWSTRELAEMMDLQAVLRRTIQSSIAPSNQKVAKIQQRKHRDCFVFQQAKNPRSRVLMQQGHHLAPSSQVPKFVRTQEDIYGTSQGWGDEDVHCYVLDDMLKLTPSQLLDLYSTVVTTAGSYQLGKCTKEWVEAFVYQVDGGDGWFEHNGQTLGETIQGVIEDRGDEIADVQKGIDDGWFGIAQCSVHG</sequence>
<evidence type="ECO:0000313" key="2">
    <source>
        <dbReference type="EMBL" id="MDI1489243.1"/>
    </source>
</evidence>
<comment type="caution">
    <text evidence="2">The sequence shown here is derived from an EMBL/GenBank/DDBJ whole genome shotgun (WGS) entry which is preliminary data.</text>
</comment>
<organism evidence="2 3">
    <name type="scientific">Ramalina farinacea</name>
    <dbReference type="NCBI Taxonomy" id="258253"/>
    <lineage>
        <taxon>Eukaryota</taxon>
        <taxon>Fungi</taxon>
        <taxon>Dikarya</taxon>
        <taxon>Ascomycota</taxon>
        <taxon>Pezizomycotina</taxon>
        <taxon>Lecanoromycetes</taxon>
        <taxon>OSLEUM clade</taxon>
        <taxon>Lecanoromycetidae</taxon>
        <taxon>Lecanorales</taxon>
        <taxon>Lecanorineae</taxon>
        <taxon>Ramalinaceae</taxon>
        <taxon>Ramalina</taxon>
    </lineage>
</organism>
<dbReference type="SUPFAM" id="SSF81383">
    <property type="entry name" value="F-box domain"/>
    <property type="match status" value="1"/>
</dbReference>
<dbReference type="InterPro" id="IPR036047">
    <property type="entry name" value="F-box-like_dom_sf"/>
</dbReference>
<evidence type="ECO:0000313" key="3">
    <source>
        <dbReference type="Proteomes" id="UP001161017"/>
    </source>
</evidence>